<keyword evidence="4" id="KW-0597">Phosphoprotein</keyword>
<protein>
    <recommendedName>
        <fullName evidence="3">histidine kinase</fullName>
        <ecNumber evidence="3">2.7.13.3</ecNumber>
    </recommendedName>
</protein>
<evidence type="ECO:0000256" key="4">
    <source>
        <dbReference type="ARBA" id="ARBA00022553"/>
    </source>
</evidence>
<dbReference type="SUPFAM" id="SSF55874">
    <property type="entry name" value="ATPase domain of HSP90 chaperone/DNA topoisomerase II/histidine kinase"/>
    <property type="match status" value="1"/>
</dbReference>
<evidence type="ECO:0000313" key="13">
    <source>
        <dbReference type="EMBL" id="MCY0966074.1"/>
    </source>
</evidence>
<dbReference type="InterPro" id="IPR050428">
    <property type="entry name" value="TCS_sensor_his_kinase"/>
</dbReference>
<keyword evidence="10 11" id="KW-0472">Membrane</keyword>
<evidence type="ECO:0000256" key="10">
    <source>
        <dbReference type="ARBA" id="ARBA00023136"/>
    </source>
</evidence>
<evidence type="ECO:0000256" key="11">
    <source>
        <dbReference type="SAM" id="Phobius"/>
    </source>
</evidence>
<dbReference type="Pfam" id="PF02518">
    <property type="entry name" value="HATPase_c"/>
    <property type="match status" value="1"/>
</dbReference>
<evidence type="ECO:0000259" key="12">
    <source>
        <dbReference type="PROSITE" id="PS50109"/>
    </source>
</evidence>
<dbReference type="SMART" id="SM00387">
    <property type="entry name" value="HATPase_c"/>
    <property type="match status" value="1"/>
</dbReference>
<evidence type="ECO:0000256" key="3">
    <source>
        <dbReference type="ARBA" id="ARBA00012438"/>
    </source>
</evidence>
<dbReference type="Pfam" id="PF00512">
    <property type="entry name" value="HisKA"/>
    <property type="match status" value="1"/>
</dbReference>
<dbReference type="InterPro" id="IPR036890">
    <property type="entry name" value="HATPase_C_sf"/>
</dbReference>
<dbReference type="EC" id="2.7.13.3" evidence="3"/>
<dbReference type="RefSeq" id="WP_283174276.1">
    <property type="nucleotide sequence ID" value="NZ_JAPNOA010000029.1"/>
</dbReference>
<accession>A0A9X3EEH6</accession>
<dbReference type="SUPFAM" id="SSF47384">
    <property type="entry name" value="Homodimeric domain of signal transducing histidine kinase"/>
    <property type="match status" value="1"/>
</dbReference>
<feature type="transmembrane region" description="Helical" evidence="11">
    <location>
        <begin position="139"/>
        <end position="162"/>
    </location>
</feature>
<dbReference type="InterPro" id="IPR005467">
    <property type="entry name" value="His_kinase_dom"/>
</dbReference>
<comment type="catalytic activity">
    <reaction evidence="1">
        <text>ATP + protein L-histidine = ADP + protein N-phospho-L-histidine.</text>
        <dbReference type="EC" id="2.7.13.3"/>
    </reaction>
</comment>
<dbReference type="CDD" id="cd00082">
    <property type="entry name" value="HisKA"/>
    <property type="match status" value="1"/>
</dbReference>
<dbReference type="InterPro" id="IPR003594">
    <property type="entry name" value="HATPase_dom"/>
</dbReference>
<dbReference type="PANTHER" id="PTHR45436">
    <property type="entry name" value="SENSOR HISTIDINE KINASE YKOH"/>
    <property type="match status" value="1"/>
</dbReference>
<dbReference type="InterPro" id="IPR003661">
    <property type="entry name" value="HisK_dim/P_dom"/>
</dbReference>
<organism evidence="13 14">
    <name type="scientific">Parathalassolituus penaei</name>
    <dbReference type="NCBI Taxonomy" id="2997323"/>
    <lineage>
        <taxon>Bacteria</taxon>
        <taxon>Pseudomonadati</taxon>
        <taxon>Pseudomonadota</taxon>
        <taxon>Gammaproteobacteria</taxon>
        <taxon>Oceanospirillales</taxon>
        <taxon>Oceanospirillaceae</taxon>
        <taxon>Parathalassolituus</taxon>
    </lineage>
</organism>
<name>A0A9X3EEH6_9GAMM</name>
<feature type="domain" description="Histidine kinase" evidence="12">
    <location>
        <begin position="223"/>
        <end position="435"/>
    </location>
</feature>
<keyword evidence="7 13" id="KW-0418">Kinase</keyword>
<dbReference type="EMBL" id="JAPNOA010000029">
    <property type="protein sequence ID" value="MCY0966074.1"/>
    <property type="molecule type" value="Genomic_DNA"/>
</dbReference>
<evidence type="ECO:0000256" key="6">
    <source>
        <dbReference type="ARBA" id="ARBA00022692"/>
    </source>
</evidence>
<dbReference type="SMART" id="SM00388">
    <property type="entry name" value="HisKA"/>
    <property type="match status" value="1"/>
</dbReference>
<dbReference type="InterPro" id="IPR004358">
    <property type="entry name" value="Sig_transdc_His_kin-like_C"/>
</dbReference>
<evidence type="ECO:0000256" key="2">
    <source>
        <dbReference type="ARBA" id="ARBA00004141"/>
    </source>
</evidence>
<dbReference type="InterPro" id="IPR036097">
    <property type="entry name" value="HisK_dim/P_sf"/>
</dbReference>
<dbReference type="GO" id="GO:0000155">
    <property type="term" value="F:phosphorelay sensor kinase activity"/>
    <property type="evidence" value="ECO:0007669"/>
    <property type="project" value="InterPro"/>
</dbReference>
<sequence length="439" mass="49116">MNSPSLQRQLIQRLLALVLLTALVSGLLSAWLAFHEARHTQDDLLQQLLQVAERGKLQVDVEDSGAEDALVILPLASAAQWFVVPDGVDTGQGDGLHDGLQELVSRSQPDERWRVLVRSDSGLLVGQRLEVRNELIMDAFWQSFLPLLLLLPLLWWLVGWLIHRSFQPLLQLSAELPQHLSDGEPVPESQRVPAEILPFTQAVNQLFGRQQWLLRQQQRFVADAAHELRTPVSSLQLMLDNLRSLHSADELLQRLPAIQMAVQRLRQLVNQLLDLARINDGSDLVLTDVNLQEWLAAVVEIMLPVADERGIDLGVGQFDDGIVHTDAGRLQRVLVNAIDNALRYSPAGTQVTVSVLCNADWLELRVEDQGPGIAPDMLEQVFEPFVRDNRFQNIPGTGLGLAIVRDIARQLQGEVWLQPRAEGGLCFGYRQPVIEARPD</sequence>
<dbReference type="Proteomes" id="UP001150830">
    <property type="component" value="Unassembled WGS sequence"/>
</dbReference>
<dbReference type="Gene3D" id="1.10.287.130">
    <property type="match status" value="1"/>
</dbReference>
<feature type="transmembrane region" description="Helical" evidence="11">
    <location>
        <begin position="14"/>
        <end position="34"/>
    </location>
</feature>
<dbReference type="PANTHER" id="PTHR45436:SF15">
    <property type="entry name" value="SENSOR HISTIDINE KINASE CUSS"/>
    <property type="match status" value="1"/>
</dbReference>
<evidence type="ECO:0000256" key="8">
    <source>
        <dbReference type="ARBA" id="ARBA00022989"/>
    </source>
</evidence>
<comment type="subcellular location">
    <subcellularLocation>
        <location evidence="2">Membrane</location>
        <topology evidence="2">Multi-pass membrane protein</topology>
    </subcellularLocation>
</comment>
<dbReference type="PRINTS" id="PR00344">
    <property type="entry name" value="BCTRLSENSOR"/>
</dbReference>
<dbReference type="AlphaFoldDB" id="A0A9X3EEH6"/>
<keyword evidence="5" id="KW-0808">Transferase</keyword>
<proteinExistence type="predicted"/>
<dbReference type="CDD" id="cd00075">
    <property type="entry name" value="HATPase"/>
    <property type="match status" value="1"/>
</dbReference>
<gene>
    <name evidence="13" type="ORF">OUO13_12825</name>
</gene>
<dbReference type="PROSITE" id="PS50109">
    <property type="entry name" value="HIS_KIN"/>
    <property type="match status" value="1"/>
</dbReference>
<evidence type="ECO:0000256" key="9">
    <source>
        <dbReference type="ARBA" id="ARBA00023012"/>
    </source>
</evidence>
<reference evidence="13" key="1">
    <citation type="submission" date="2022-11" db="EMBL/GenBank/DDBJ databases">
        <title>Parathalassolutuus dongxingensis gen. nov., sp. nov., a novel member of family Oceanospirillaceae isolated from a coastal shrimp pond in Guangxi, China.</title>
        <authorList>
            <person name="Chen H."/>
        </authorList>
    </citation>
    <scope>NUCLEOTIDE SEQUENCE</scope>
    <source>
        <strain evidence="13">G-43</strain>
    </source>
</reference>
<evidence type="ECO:0000313" key="14">
    <source>
        <dbReference type="Proteomes" id="UP001150830"/>
    </source>
</evidence>
<evidence type="ECO:0000256" key="7">
    <source>
        <dbReference type="ARBA" id="ARBA00022777"/>
    </source>
</evidence>
<dbReference type="Gene3D" id="3.30.565.10">
    <property type="entry name" value="Histidine kinase-like ATPase, C-terminal domain"/>
    <property type="match status" value="1"/>
</dbReference>
<keyword evidence="9" id="KW-0902">Two-component regulatory system</keyword>
<evidence type="ECO:0000256" key="5">
    <source>
        <dbReference type="ARBA" id="ARBA00022679"/>
    </source>
</evidence>
<keyword evidence="8 11" id="KW-1133">Transmembrane helix</keyword>
<evidence type="ECO:0000256" key="1">
    <source>
        <dbReference type="ARBA" id="ARBA00000085"/>
    </source>
</evidence>
<keyword evidence="14" id="KW-1185">Reference proteome</keyword>
<dbReference type="GO" id="GO:0005886">
    <property type="term" value="C:plasma membrane"/>
    <property type="evidence" value="ECO:0007669"/>
    <property type="project" value="TreeGrafter"/>
</dbReference>
<keyword evidence="6 11" id="KW-0812">Transmembrane</keyword>
<comment type="caution">
    <text evidence="13">The sequence shown here is derived from an EMBL/GenBank/DDBJ whole genome shotgun (WGS) entry which is preliminary data.</text>
</comment>